<dbReference type="NCBIfam" id="NF038151">
    <property type="entry name" value="lanthi_synth_III"/>
    <property type="match status" value="1"/>
</dbReference>
<dbReference type="SMART" id="SM01260">
    <property type="entry name" value="LANC_like"/>
    <property type="match status" value="1"/>
</dbReference>
<dbReference type="Gene3D" id="1.50.10.20">
    <property type="match status" value="1"/>
</dbReference>
<dbReference type="PROSITE" id="PS50011">
    <property type="entry name" value="PROTEIN_KINASE_DOM"/>
    <property type="match status" value="1"/>
</dbReference>
<protein>
    <submittedName>
        <fullName evidence="3">Protein kinase-like protein</fullName>
    </submittedName>
</protein>
<evidence type="ECO:0000313" key="3">
    <source>
        <dbReference type="EMBL" id="PKW17980.1"/>
    </source>
</evidence>
<dbReference type="Gene3D" id="1.50.10.10">
    <property type="match status" value="1"/>
</dbReference>
<dbReference type="InterPro" id="IPR057929">
    <property type="entry name" value="RamC_N"/>
</dbReference>
<keyword evidence="4" id="KW-1185">Reference proteome</keyword>
<dbReference type="GO" id="GO:0004672">
    <property type="term" value="F:protein kinase activity"/>
    <property type="evidence" value="ECO:0007669"/>
    <property type="project" value="InterPro"/>
</dbReference>
<name>A0A2N3Y500_SACSN</name>
<dbReference type="InterPro" id="IPR012341">
    <property type="entry name" value="6hp_glycosidase-like_sf"/>
</dbReference>
<dbReference type="InterPro" id="IPR058053">
    <property type="entry name" value="RamC_C"/>
</dbReference>
<dbReference type="CDD" id="cd04791">
    <property type="entry name" value="LanC_SerThrkinase"/>
    <property type="match status" value="1"/>
</dbReference>
<dbReference type="OrthoDB" id="1492512at2"/>
<dbReference type="InterPro" id="IPR053524">
    <property type="entry name" value="Aerial_hyphae_peptide-synth"/>
</dbReference>
<comment type="caution">
    <text evidence="3">The sequence shown here is derived from an EMBL/GenBank/DDBJ whole genome shotgun (WGS) entry which is preliminary data.</text>
</comment>
<evidence type="ECO:0000313" key="4">
    <source>
        <dbReference type="Proteomes" id="UP000233786"/>
    </source>
</evidence>
<dbReference type="SMART" id="SM00220">
    <property type="entry name" value="S_TKc"/>
    <property type="match status" value="1"/>
</dbReference>
<proteinExistence type="predicted"/>
<accession>A0A2N3Y500</accession>
<dbReference type="SUPFAM" id="SSF158745">
    <property type="entry name" value="LanC-like"/>
    <property type="match status" value="1"/>
</dbReference>
<dbReference type="SUPFAM" id="SSF56112">
    <property type="entry name" value="Protein kinase-like (PK-like)"/>
    <property type="match status" value="1"/>
</dbReference>
<dbReference type="Proteomes" id="UP000233786">
    <property type="component" value="Unassembled WGS sequence"/>
</dbReference>
<dbReference type="GO" id="GO:0005975">
    <property type="term" value="P:carbohydrate metabolic process"/>
    <property type="evidence" value="ECO:0007669"/>
    <property type="project" value="InterPro"/>
</dbReference>
<dbReference type="Pfam" id="PF00069">
    <property type="entry name" value="Pkinase"/>
    <property type="match status" value="1"/>
</dbReference>
<dbReference type="STRING" id="994479.GCA_000194155_05866"/>
<dbReference type="RefSeq" id="WP_010312157.1">
    <property type="nucleotide sequence ID" value="NZ_CP061007.1"/>
</dbReference>
<organism evidence="3 4">
    <name type="scientific">Saccharopolyspora spinosa</name>
    <dbReference type="NCBI Taxonomy" id="60894"/>
    <lineage>
        <taxon>Bacteria</taxon>
        <taxon>Bacillati</taxon>
        <taxon>Actinomycetota</taxon>
        <taxon>Actinomycetes</taxon>
        <taxon>Pseudonocardiales</taxon>
        <taxon>Pseudonocardiaceae</taxon>
        <taxon>Saccharopolyspora</taxon>
    </lineage>
</organism>
<dbReference type="AlphaFoldDB" id="A0A2N3Y500"/>
<dbReference type="Pfam" id="PF25816">
    <property type="entry name" value="RamC_N"/>
    <property type="match status" value="1"/>
</dbReference>
<feature type="domain" description="Protein kinase" evidence="2">
    <location>
        <begin position="225"/>
        <end position="572"/>
    </location>
</feature>
<reference evidence="3" key="1">
    <citation type="submission" date="2017-12" db="EMBL/GenBank/DDBJ databases">
        <title>Sequencing the genomes of 1000 Actinobacteria strains.</title>
        <authorList>
            <person name="Klenk H.-P."/>
        </authorList>
    </citation>
    <scope>NUCLEOTIDE SEQUENCE [LARGE SCALE GENOMIC DNA]</scope>
    <source>
        <strain evidence="3">DSM 44228</strain>
    </source>
</reference>
<dbReference type="GO" id="GO:0005524">
    <property type="term" value="F:ATP binding"/>
    <property type="evidence" value="ECO:0007669"/>
    <property type="project" value="InterPro"/>
</dbReference>
<evidence type="ECO:0000259" key="2">
    <source>
        <dbReference type="PROSITE" id="PS50011"/>
    </source>
</evidence>
<dbReference type="InterPro" id="IPR000719">
    <property type="entry name" value="Prot_kinase_dom"/>
</dbReference>
<dbReference type="EMBL" id="PJNB01000001">
    <property type="protein sequence ID" value="PKW17980.1"/>
    <property type="molecule type" value="Genomic_DNA"/>
</dbReference>
<sequence length="845" mass="92197">MDLRYEAFCFADPLFFDEQHRPSGLHDDYAALLSEPEKDWIESTLGTWRMLRPNDVDLPDQGWKVHVSATLDNAERVLSTVHEYCLRERVAFKHLHSPNALLTRNTKYAPRSASGKFVTIYPLDENQLELVLAELSQQLRGEDGPYILSDLRYGTGPLYVRYGGFVERSVELDGARVLAIQGPDGALVPDKRGASFSLPDWVKVPDCLSASLNARKSGDPAALPYRVTSSLHFSNGGGVYRAVRDADGEQVVLKEARPHAGLDRDGTDAVARLRRESDILRRLADIDGIPTAHELFQVWEHTFLDMDLVPGIPLGSWLARRYPLTRQHPDEHEIADYTDRAVALLEKVERLMDRVHERGVVFGDLHALNVLVDEDDGVSLIDFEMASADDDAPRPALGAPGFRPPKGRTGVAIDRYALAALKLWMFLPLNPVLELAPGKLSGFVEVIERRFPLPNGYGDSIRSELSPADADSSATELDQPNPDWGVVRKGLAEAILCSATPERDDRLFPGDIEQFRLGGTGFAYGAAGVLHALDVAGTGRYPEHERWLVDAVRRTPPARPGFFDGAHGIAYVLENLGHHDEADALLDGAELLVTQTRDHGFAAGLSGIALNLLHFAGSREDREFREHAYNLGDHLADALTHALPPGEVGRAGLLDGWSGPALLFTHLYDDTGDRGWLELADRALSRDLDECVTTDDGVLQVRDGHARTLPYLAVGSAGIALVAEELAARHPDASCLRRQSDLLRGCVGEFVIHPGLLFGRCGLLAALAAAHRRAPDPIWAEAIARHLSALGWHAIPYGDGGIAIPGNQLLRLSMDLGTGGAGMLTTVAATLDGHGRVLPFFGALT</sequence>
<dbReference type="Gene3D" id="1.10.510.10">
    <property type="entry name" value="Transferase(Phosphotransferase) domain 1"/>
    <property type="match status" value="1"/>
</dbReference>
<feature type="region of interest" description="Disordered" evidence="1">
    <location>
        <begin position="462"/>
        <end position="482"/>
    </location>
</feature>
<dbReference type="GO" id="GO:0031179">
    <property type="term" value="P:peptide modification"/>
    <property type="evidence" value="ECO:0007669"/>
    <property type="project" value="InterPro"/>
</dbReference>
<dbReference type="InterPro" id="IPR007822">
    <property type="entry name" value="LANC-like"/>
</dbReference>
<evidence type="ECO:0000256" key="1">
    <source>
        <dbReference type="SAM" id="MobiDB-lite"/>
    </source>
</evidence>
<dbReference type="InterPro" id="IPR011009">
    <property type="entry name" value="Kinase-like_dom_sf"/>
</dbReference>
<gene>
    <name evidence="3" type="ORF">A8926_6023</name>
</gene>